<evidence type="ECO:0000313" key="2">
    <source>
        <dbReference type="EMBL" id="MBB5189646.1"/>
    </source>
</evidence>
<keyword evidence="2" id="KW-0418">Kinase</keyword>
<accession>A0A840RB14</accession>
<gene>
    <name evidence="2" type="ORF">HNQ50_000356</name>
</gene>
<name>A0A840RB14_9NEIS</name>
<proteinExistence type="predicted"/>
<organism evidence="2 3">
    <name type="scientific">Silvimonas terrae</name>
    <dbReference type="NCBI Taxonomy" id="300266"/>
    <lineage>
        <taxon>Bacteria</taxon>
        <taxon>Pseudomonadati</taxon>
        <taxon>Pseudomonadota</taxon>
        <taxon>Betaproteobacteria</taxon>
        <taxon>Neisseriales</taxon>
        <taxon>Chitinibacteraceae</taxon>
        <taxon>Silvimonas</taxon>
    </lineage>
</organism>
<keyword evidence="3" id="KW-1185">Reference proteome</keyword>
<dbReference type="Proteomes" id="UP000543030">
    <property type="component" value="Unassembled WGS sequence"/>
</dbReference>
<dbReference type="GO" id="GO:0016301">
    <property type="term" value="F:kinase activity"/>
    <property type="evidence" value="ECO:0007669"/>
    <property type="project" value="UniProtKB-KW"/>
</dbReference>
<reference evidence="2 3" key="1">
    <citation type="submission" date="2020-08" db="EMBL/GenBank/DDBJ databases">
        <title>Genomic Encyclopedia of Type Strains, Phase IV (KMG-IV): sequencing the most valuable type-strain genomes for metagenomic binning, comparative biology and taxonomic classification.</title>
        <authorList>
            <person name="Goeker M."/>
        </authorList>
    </citation>
    <scope>NUCLEOTIDE SEQUENCE [LARGE SCALE GENOMIC DNA]</scope>
    <source>
        <strain evidence="2 3">DSM 18233</strain>
    </source>
</reference>
<dbReference type="AlphaFoldDB" id="A0A840RB14"/>
<dbReference type="EMBL" id="JACHHN010000001">
    <property type="protein sequence ID" value="MBB5189646.1"/>
    <property type="molecule type" value="Genomic_DNA"/>
</dbReference>
<dbReference type="Pfam" id="PF25559">
    <property type="entry name" value="DUF7931"/>
    <property type="match status" value="1"/>
</dbReference>
<dbReference type="InterPro" id="IPR057691">
    <property type="entry name" value="DUF7931"/>
</dbReference>
<feature type="domain" description="DUF7931" evidence="1">
    <location>
        <begin position="36"/>
        <end position="181"/>
    </location>
</feature>
<keyword evidence="2" id="KW-0808">Transferase</keyword>
<sequence>MPAACRQPAMMMTFWKPSIPATTTGTCMPAKFDTYKDYREQTLSLLQSARESLILFEHDFSACGLNERATTQAMADLLARNPAAQIRLLARSGDFIASQCPLLLQLANLQNQKLTMHLANPDMPTVLMPFILADMQRFVRRCHFDWAKGETDDDPQEAARLRQAFDLAWECSIPSSDWRRLDL</sequence>
<evidence type="ECO:0000313" key="3">
    <source>
        <dbReference type="Proteomes" id="UP000543030"/>
    </source>
</evidence>
<evidence type="ECO:0000259" key="1">
    <source>
        <dbReference type="Pfam" id="PF25559"/>
    </source>
</evidence>
<protein>
    <submittedName>
        <fullName evidence="2">Phosphoglycerate-specific signal transduction histidine kinase</fullName>
    </submittedName>
</protein>
<comment type="caution">
    <text evidence="2">The sequence shown here is derived from an EMBL/GenBank/DDBJ whole genome shotgun (WGS) entry which is preliminary data.</text>
</comment>